<comment type="caution">
    <text evidence="2">The sequence shown here is derived from an EMBL/GenBank/DDBJ whole genome shotgun (WGS) entry which is preliminary data.</text>
</comment>
<keyword evidence="3" id="KW-1185">Reference proteome</keyword>
<feature type="chain" id="PRO_5045853723" evidence="1">
    <location>
        <begin position="23"/>
        <end position="144"/>
    </location>
</feature>
<reference evidence="3" key="2">
    <citation type="submission" date="2023-07" db="EMBL/GenBank/DDBJ databases">
        <authorList>
            <person name="Jung D.-H."/>
        </authorList>
    </citation>
    <scope>NUCLEOTIDE SEQUENCE [LARGE SCALE GENOMIC DNA]</scope>
    <source>
        <strain evidence="3">JA-25</strain>
    </source>
</reference>
<gene>
    <name evidence="2" type="ORF">F7231_02825</name>
</gene>
<protein>
    <submittedName>
        <fullName evidence="2">Uncharacterized protein</fullName>
    </submittedName>
</protein>
<dbReference type="EMBL" id="WAEL01000001">
    <property type="protein sequence ID" value="NID09092.1"/>
    <property type="molecule type" value="Genomic_DNA"/>
</dbReference>
<keyword evidence="1" id="KW-0732">Signal</keyword>
<dbReference type="Proteomes" id="UP000606008">
    <property type="component" value="Unassembled WGS sequence"/>
</dbReference>
<sequence>MKTRVIFASLILGLSITATSNAATTINDDSPVAGKPAGTMLINGSEKKFSAYADLKMSRLTRQPEWQTCMDVVTKYNENPVSVLSLSAAERDNFKQASSVVTKQLAKQKDGNASLWLNQVNNTVRMISYFWVVSQEVPQMPDNE</sequence>
<organism evidence="2 3">
    <name type="scientific">Fibrivirga algicola</name>
    <dbReference type="NCBI Taxonomy" id="2950420"/>
    <lineage>
        <taxon>Bacteria</taxon>
        <taxon>Pseudomonadati</taxon>
        <taxon>Bacteroidota</taxon>
        <taxon>Cytophagia</taxon>
        <taxon>Cytophagales</taxon>
        <taxon>Spirosomataceae</taxon>
        <taxon>Fibrivirga</taxon>
    </lineage>
</organism>
<feature type="signal peptide" evidence="1">
    <location>
        <begin position="1"/>
        <end position="22"/>
    </location>
</feature>
<evidence type="ECO:0000313" key="3">
    <source>
        <dbReference type="Proteomes" id="UP000606008"/>
    </source>
</evidence>
<proteinExistence type="predicted"/>
<reference evidence="3" key="1">
    <citation type="submission" date="2019-09" db="EMBL/GenBank/DDBJ databases">
        <authorList>
            <person name="Jung D.-H."/>
        </authorList>
    </citation>
    <scope>NUCLEOTIDE SEQUENCE [LARGE SCALE GENOMIC DNA]</scope>
    <source>
        <strain evidence="3">JA-25</strain>
    </source>
</reference>
<evidence type="ECO:0000256" key="1">
    <source>
        <dbReference type="SAM" id="SignalP"/>
    </source>
</evidence>
<name>A0ABX0QDP9_9BACT</name>
<evidence type="ECO:0000313" key="2">
    <source>
        <dbReference type="EMBL" id="NID09092.1"/>
    </source>
</evidence>
<dbReference type="RefSeq" id="WP_085414792.1">
    <property type="nucleotide sequence ID" value="NZ_WAEL01000001.1"/>
</dbReference>
<accession>A0ABX0QDP9</accession>